<protein>
    <submittedName>
        <fullName evidence="2">Kelch repeat-containing protein</fullName>
    </submittedName>
</protein>
<evidence type="ECO:0000313" key="2">
    <source>
        <dbReference type="EMBL" id="MFD1785747.1"/>
    </source>
</evidence>
<evidence type="ECO:0000256" key="1">
    <source>
        <dbReference type="SAM" id="SignalP"/>
    </source>
</evidence>
<keyword evidence="1" id="KW-0732">Signal</keyword>
<accession>A0ABW4N6H9</accession>
<dbReference type="PANTHER" id="PTHR45632:SF24">
    <property type="entry name" value="GALACTOSE OXIDASE"/>
    <property type="match status" value="1"/>
</dbReference>
<dbReference type="Gene3D" id="2.120.10.80">
    <property type="entry name" value="Kelch-type beta propeller"/>
    <property type="match status" value="2"/>
</dbReference>
<dbReference type="Proteomes" id="UP001597237">
    <property type="component" value="Unassembled WGS sequence"/>
</dbReference>
<dbReference type="InterPro" id="IPR006652">
    <property type="entry name" value="Kelch_1"/>
</dbReference>
<comment type="caution">
    <text evidence="2">The sequence shown here is derived from an EMBL/GenBank/DDBJ whole genome shotgun (WGS) entry which is preliminary data.</text>
</comment>
<sequence>MADLDRRTALAAGFAAMLGPSAACAAGARWEPRADIPWPVQEVYGTALGETVVIAGGMAPSQGAVNPQDRTGIYDPAADRWREGPRLPFPRHHPALAAAGGKVYAFGGFRETEAGSWVAIPDALRLDETWTPVAAMPRLQCETVALGLGERVHVVSGRAPKGAANAGWRDHGDIDLHQVFEPASGRWTTARPCPEARNSATGAVIDGRLYLAGGRRVGEGNSARLDRYDPRTDAWETLRPMPKGAGGLAGAAAGGKLYVFGGEGGPGMIPECWSYDPKTDEWTAEPAMRTPRHGLAGAAVGGRVYAIGGGVKESGGQVSAVNEALVLG</sequence>
<gene>
    <name evidence="2" type="ORF">ACFSC0_20310</name>
</gene>
<dbReference type="InterPro" id="IPR015915">
    <property type="entry name" value="Kelch-typ_b-propeller"/>
</dbReference>
<name>A0ABW4N6H9_9CAUL</name>
<evidence type="ECO:0000313" key="3">
    <source>
        <dbReference type="Proteomes" id="UP001597237"/>
    </source>
</evidence>
<proteinExistence type="predicted"/>
<dbReference type="SMART" id="SM00612">
    <property type="entry name" value="Kelch"/>
    <property type="match status" value="4"/>
</dbReference>
<feature type="signal peptide" evidence="1">
    <location>
        <begin position="1"/>
        <end position="25"/>
    </location>
</feature>
<feature type="chain" id="PRO_5046047456" evidence="1">
    <location>
        <begin position="26"/>
        <end position="328"/>
    </location>
</feature>
<dbReference type="Pfam" id="PF24681">
    <property type="entry name" value="Kelch_KLHDC2_KLHL20_DRC7"/>
    <property type="match status" value="1"/>
</dbReference>
<reference evidence="3" key="1">
    <citation type="journal article" date="2019" name="Int. J. Syst. Evol. Microbiol.">
        <title>The Global Catalogue of Microorganisms (GCM) 10K type strain sequencing project: providing services to taxonomists for standard genome sequencing and annotation.</title>
        <authorList>
            <consortium name="The Broad Institute Genomics Platform"/>
            <consortium name="The Broad Institute Genome Sequencing Center for Infectious Disease"/>
            <person name="Wu L."/>
            <person name="Ma J."/>
        </authorList>
    </citation>
    <scope>NUCLEOTIDE SEQUENCE [LARGE SCALE GENOMIC DNA]</scope>
    <source>
        <strain evidence="3">DFY28</strain>
    </source>
</reference>
<dbReference type="EMBL" id="JBHUEY010000012">
    <property type="protein sequence ID" value="MFD1785747.1"/>
    <property type="molecule type" value="Genomic_DNA"/>
</dbReference>
<dbReference type="PANTHER" id="PTHR45632">
    <property type="entry name" value="LD33804P"/>
    <property type="match status" value="1"/>
</dbReference>
<dbReference type="SUPFAM" id="SSF117281">
    <property type="entry name" value="Kelch motif"/>
    <property type="match status" value="2"/>
</dbReference>
<organism evidence="2 3">
    <name type="scientific">Phenylobacterium terrae</name>
    <dbReference type="NCBI Taxonomy" id="2665495"/>
    <lineage>
        <taxon>Bacteria</taxon>
        <taxon>Pseudomonadati</taxon>
        <taxon>Pseudomonadota</taxon>
        <taxon>Alphaproteobacteria</taxon>
        <taxon>Caulobacterales</taxon>
        <taxon>Caulobacteraceae</taxon>
        <taxon>Phenylobacterium</taxon>
    </lineage>
</organism>
<dbReference type="RefSeq" id="WP_377283326.1">
    <property type="nucleotide sequence ID" value="NZ_JBHRSI010000009.1"/>
</dbReference>
<keyword evidence="3" id="KW-1185">Reference proteome</keyword>